<dbReference type="Gene3D" id="1.10.357.10">
    <property type="entry name" value="Tetracycline Repressor, domain 2"/>
    <property type="match status" value="1"/>
</dbReference>
<dbReference type="Pfam" id="PF00440">
    <property type="entry name" value="TetR_N"/>
    <property type="match status" value="1"/>
</dbReference>
<dbReference type="PANTHER" id="PTHR30055:SF234">
    <property type="entry name" value="HTH-TYPE TRANSCRIPTIONAL REGULATOR BETI"/>
    <property type="match status" value="1"/>
</dbReference>
<evidence type="ECO:0000259" key="5">
    <source>
        <dbReference type="PROSITE" id="PS50977"/>
    </source>
</evidence>
<keyword evidence="1" id="KW-0805">Transcription regulation</keyword>
<evidence type="ECO:0000313" key="7">
    <source>
        <dbReference type="Proteomes" id="UP000467327"/>
    </source>
</evidence>
<feature type="DNA-binding region" description="H-T-H motif" evidence="4">
    <location>
        <begin position="32"/>
        <end position="51"/>
    </location>
</feature>
<name>A0AAD1HUC4_9MYCO</name>
<dbReference type="InterPro" id="IPR009057">
    <property type="entry name" value="Homeodomain-like_sf"/>
</dbReference>
<evidence type="ECO:0000313" key="6">
    <source>
        <dbReference type="EMBL" id="BBX09246.1"/>
    </source>
</evidence>
<accession>A0AAD1HUC4</accession>
<feature type="domain" description="HTH tetR-type" evidence="5">
    <location>
        <begin position="9"/>
        <end position="69"/>
    </location>
</feature>
<dbReference type="GO" id="GO:0003700">
    <property type="term" value="F:DNA-binding transcription factor activity"/>
    <property type="evidence" value="ECO:0007669"/>
    <property type="project" value="TreeGrafter"/>
</dbReference>
<dbReference type="SUPFAM" id="SSF46689">
    <property type="entry name" value="Homeodomain-like"/>
    <property type="match status" value="1"/>
</dbReference>
<dbReference type="RefSeq" id="WP_115321543.1">
    <property type="nucleotide sequence ID" value="NZ_AP022561.1"/>
</dbReference>
<evidence type="ECO:0000256" key="3">
    <source>
        <dbReference type="ARBA" id="ARBA00023163"/>
    </source>
</evidence>
<organism evidence="6 7">
    <name type="scientific">Mycolicibacterium aichiense</name>
    <dbReference type="NCBI Taxonomy" id="1799"/>
    <lineage>
        <taxon>Bacteria</taxon>
        <taxon>Bacillati</taxon>
        <taxon>Actinomycetota</taxon>
        <taxon>Actinomycetes</taxon>
        <taxon>Mycobacteriales</taxon>
        <taxon>Mycobacteriaceae</taxon>
        <taxon>Mycolicibacterium</taxon>
    </lineage>
</organism>
<dbReference type="EMBL" id="AP022561">
    <property type="protein sequence ID" value="BBX09246.1"/>
    <property type="molecule type" value="Genomic_DNA"/>
</dbReference>
<sequence>MDSDVAAEGSRRSAIIHAALELFALRGTAETTLQMIADAAGVSVGLVQHHFTSKVGLIEAAEAHALEVIGTVMAQPMPESPAESAPEIGRRVSRLFAEHVAALDFMGRQLVEGAAGGVGLFDAMARMGIARWEQLAQAGAVHRDLDVVWAALNPLLLVFGAIVFRRQLEQHLTEPLTNPSQLRRWEDSVNILITQGQLRREFWP</sequence>
<evidence type="ECO:0000256" key="1">
    <source>
        <dbReference type="ARBA" id="ARBA00023015"/>
    </source>
</evidence>
<evidence type="ECO:0000256" key="4">
    <source>
        <dbReference type="PROSITE-ProRule" id="PRU00335"/>
    </source>
</evidence>
<proteinExistence type="predicted"/>
<dbReference type="PRINTS" id="PR00455">
    <property type="entry name" value="HTHTETR"/>
</dbReference>
<keyword evidence="7" id="KW-1185">Reference proteome</keyword>
<keyword evidence="2 4" id="KW-0238">DNA-binding</keyword>
<reference evidence="6 7" key="1">
    <citation type="journal article" date="2019" name="Emerg. Microbes Infect.">
        <title>Comprehensive subspecies identification of 175 nontuberculous mycobacteria species based on 7547 genomic profiles.</title>
        <authorList>
            <person name="Matsumoto Y."/>
            <person name="Kinjo T."/>
            <person name="Motooka D."/>
            <person name="Nabeya D."/>
            <person name="Jung N."/>
            <person name="Uechi K."/>
            <person name="Horii T."/>
            <person name="Iida T."/>
            <person name="Fujita J."/>
            <person name="Nakamura S."/>
        </authorList>
    </citation>
    <scope>NUCLEOTIDE SEQUENCE [LARGE SCALE GENOMIC DNA]</scope>
    <source>
        <strain evidence="6 7">JCM 6376</strain>
    </source>
</reference>
<dbReference type="AlphaFoldDB" id="A0AAD1HUC4"/>
<gene>
    <name evidence="6" type="ORF">MAIC_40490</name>
</gene>
<evidence type="ECO:0000256" key="2">
    <source>
        <dbReference type="ARBA" id="ARBA00023125"/>
    </source>
</evidence>
<dbReference type="InterPro" id="IPR050109">
    <property type="entry name" value="HTH-type_TetR-like_transc_reg"/>
</dbReference>
<protein>
    <recommendedName>
        <fullName evidence="5">HTH tetR-type domain-containing protein</fullName>
    </recommendedName>
</protein>
<dbReference type="KEGG" id="maic:MAIC_40490"/>
<dbReference type="InterPro" id="IPR001647">
    <property type="entry name" value="HTH_TetR"/>
</dbReference>
<keyword evidence="3" id="KW-0804">Transcription</keyword>
<dbReference type="GO" id="GO:0000976">
    <property type="term" value="F:transcription cis-regulatory region binding"/>
    <property type="evidence" value="ECO:0007669"/>
    <property type="project" value="TreeGrafter"/>
</dbReference>
<dbReference type="Proteomes" id="UP000467327">
    <property type="component" value="Chromosome"/>
</dbReference>
<dbReference type="PANTHER" id="PTHR30055">
    <property type="entry name" value="HTH-TYPE TRANSCRIPTIONAL REGULATOR RUTR"/>
    <property type="match status" value="1"/>
</dbReference>
<dbReference type="PROSITE" id="PS50977">
    <property type="entry name" value="HTH_TETR_2"/>
    <property type="match status" value="1"/>
</dbReference>